<keyword evidence="5 14" id="KW-0808">Transferase</keyword>
<proteinExistence type="inferred from homology"/>
<evidence type="ECO:0000256" key="6">
    <source>
        <dbReference type="ARBA" id="ARBA00022741"/>
    </source>
</evidence>
<dbReference type="GO" id="GO:0046656">
    <property type="term" value="P:folic acid biosynthetic process"/>
    <property type="evidence" value="ECO:0007669"/>
    <property type="project" value="UniProtKB-KW"/>
</dbReference>
<sequence>MTPVMSCVGLGGNVGDVAHALSQALAALDTLPRTRLLRASRFYRTPAWGRREQPDFINAAATLETALSARELLDGLLDIERRFGRERAADGSDRWGPRTLDLDLLLHGGAVIDEPGLRVPHPHLHERAFALLPLADIALDAVIPGVGTVAQALAALDAGGIEALP</sequence>
<dbReference type="GO" id="GO:0016301">
    <property type="term" value="F:kinase activity"/>
    <property type="evidence" value="ECO:0007669"/>
    <property type="project" value="UniProtKB-KW"/>
</dbReference>
<comment type="similarity">
    <text evidence="2">Belongs to the HPPK family.</text>
</comment>
<keyword evidence="9" id="KW-0289">Folate biosynthesis</keyword>
<keyword evidence="15" id="KW-1185">Reference proteome</keyword>
<evidence type="ECO:0000256" key="9">
    <source>
        <dbReference type="ARBA" id="ARBA00022909"/>
    </source>
</evidence>
<dbReference type="OrthoDB" id="9808041at2"/>
<organism evidence="14 15">
    <name type="scientific">Luteimonas marina</name>
    <dbReference type="NCBI Taxonomy" id="488485"/>
    <lineage>
        <taxon>Bacteria</taxon>
        <taxon>Pseudomonadati</taxon>
        <taxon>Pseudomonadota</taxon>
        <taxon>Gammaproteobacteria</taxon>
        <taxon>Lysobacterales</taxon>
        <taxon>Lysobacteraceae</taxon>
        <taxon>Luteimonas</taxon>
    </lineage>
</organism>
<evidence type="ECO:0000259" key="13">
    <source>
        <dbReference type="PROSITE" id="PS00794"/>
    </source>
</evidence>
<dbReference type="EMBL" id="VOHK01000001">
    <property type="protein sequence ID" value="TWT23202.1"/>
    <property type="molecule type" value="Genomic_DNA"/>
</dbReference>
<dbReference type="Gene3D" id="3.30.70.560">
    <property type="entry name" value="7,8-Dihydro-6-hydroxymethylpterin-pyrophosphokinase HPPK"/>
    <property type="match status" value="1"/>
</dbReference>
<keyword evidence="6" id="KW-0547">Nucleotide-binding</keyword>
<evidence type="ECO:0000313" key="14">
    <source>
        <dbReference type="EMBL" id="TWT23202.1"/>
    </source>
</evidence>
<gene>
    <name evidence="14" type="primary">folK</name>
    <name evidence="14" type="ORF">FQY83_00665</name>
</gene>
<evidence type="ECO:0000256" key="5">
    <source>
        <dbReference type="ARBA" id="ARBA00022679"/>
    </source>
</evidence>
<comment type="caution">
    <text evidence="14">The sequence shown here is derived from an EMBL/GenBank/DDBJ whole genome shotgun (WGS) entry which is preliminary data.</text>
</comment>
<reference evidence="14 15" key="1">
    <citation type="journal article" date="2008" name="Int. J. Syst. Evol. Microbiol.">
        <title>Luteimonas marina sp. nov., isolated from seawater.</title>
        <authorList>
            <person name="Baik K.S."/>
            <person name="Park S.C."/>
            <person name="Kim M.S."/>
            <person name="Kim E.M."/>
            <person name="Park C."/>
            <person name="Chun J."/>
            <person name="Seong C.N."/>
        </authorList>
    </citation>
    <scope>NUCLEOTIDE SEQUENCE [LARGE SCALE GENOMIC DNA]</scope>
    <source>
        <strain evidence="14 15">FR1330</strain>
    </source>
</reference>
<evidence type="ECO:0000256" key="1">
    <source>
        <dbReference type="ARBA" id="ARBA00005051"/>
    </source>
</evidence>
<protein>
    <recommendedName>
        <fullName evidence="4">2-amino-4-hydroxy-6-hydroxymethyldihydropteridine pyrophosphokinase</fullName>
        <ecNumber evidence="3">2.7.6.3</ecNumber>
    </recommendedName>
    <alternativeName>
        <fullName evidence="11">6-hydroxymethyl-7,8-dihydropterin pyrophosphokinase</fullName>
    </alternativeName>
    <alternativeName>
        <fullName evidence="12">7,8-dihydro-6-hydroxymethylpterin-pyrophosphokinase</fullName>
    </alternativeName>
</protein>
<evidence type="ECO:0000256" key="8">
    <source>
        <dbReference type="ARBA" id="ARBA00022840"/>
    </source>
</evidence>
<name>A0A5C5UC46_9GAMM</name>
<evidence type="ECO:0000256" key="4">
    <source>
        <dbReference type="ARBA" id="ARBA00016218"/>
    </source>
</evidence>
<evidence type="ECO:0000256" key="7">
    <source>
        <dbReference type="ARBA" id="ARBA00022777"/>
    </source>
</evidence>
<dbReference type="EC" id="2.7.6.3" evidence="3"/>
<dbReference type="PANTHER" id="PTHR43071">
    <property type="entry name" value="2-AMINO-4-HYDROXY-6-HYDROXYMETHYLDIHYDROPTERIDINE PYROPHOSPHOKINASE"/>
    <property type="match status" value="1"/>
</dbReference>
<evidence type="ECO:0000256" key="10">
    <source>
        <dbReference type="ARBA" id="ARBA00029409"/>
    </source>
</evidence>
<evidence type="ECO:0000256" key="3">
    <source>
        <dbReference type="ARBA" id="ARBA00013253"/>
    </source>
</evidence>
<dbReference type="Pfam" id="PF01288">
    <property type="entry name" value="HPPK"/>
    <property type="match status" value="1"/>
</dbReference>
<keyword evidence="7 14" id="KW-0418">Kinase</keyword>
<dbReference type="CDD" id="cd00483">
    <property type="entry name" value="HPPK"/>
    <property type="match status" value="1"/>
</dbReference>
<evidence type="ECO:0000313" key="15">
    <source>
        <dbReference type="Proteomes" id="UP000319980"/>
    </source>
</evidence>
<dbReference type="SUPFAM" id="SSF55083">
    <property type="entry name" value="6-hydroxymethyl-7,8-dihydropterin pyrophosphokinase, HPPK"/>
    <property type="match status" value="1"/>
</dbReference>
<dbReference type="PROSITE" id="PS00794">
    <property type="entry name" value="HPPK"/>
    <property type="match status" value="1"/>
</dbReference>
<feature type="domain" description="7,8-dihydro-6-hydroxymethylpterin-pyrophosphokinase" evidence="13">
    <location>
        <begin position="94"/>
        <end position="105"/>
    </location>
</feature>
<accession>A0A5C5UC46</accession>
<dbReference type="GO" id="GO:0005524">
    <property type="term" value="F:ATP binding"/>
    <property type="evidence" value="ECO:0007669"/>
    <property type="project" value="UniProtKB-KW"/>
</dbReference>
<dbReference type="PANTHER" id="PTHR43071:SF1">
    <property type="entry name" value="2-AMINO-4-HYDROXY-6-HYDROXYMETHYLDIHYDROPTERIDINE PYROPHOSPHOKINASE"/>
    <property type="match status" value="1"/>
</dbReference>
<dbReference type="GO" id="GO:0046654">
    <property type="term" value="P:tetrahydrofolate biosynthetic process"/>
    <property type="evidence" value="ECO:0007669"/>
    <property type="project" value="UniProtKB-UniPathway"/>
</dbReference>
<dbReference type="InterPro" id="IPR000550">
    <property type="entry name" value="Hppk"/>
</dbReference>
<evidence type="ECO:0000256" key="12">
    <source>
        <dbReference type="ARBA" id="ARBA00033413"/>
    </source>
</evidence>
<dbReference type="Proteomes" id="UP000319980">
    <property type="component" value="Unassembled WGS sequence"/>
</dbReference>
<comment type="pathway">
    <text evidence="1">Cofactor biosynthesis; tetrahydrofolate biosynthesis; 2-amino-4-hydroxy-6-hydroxymethyl-7,8-dihydropteridine diphosphate from 7,8-dihydroneopterin triphosphate: step 4/4.</text>
</comment>
<dbReference type="NCBIfam" id="TIGR01498">
    <property type="entry name" value="folK"/>
    <property type="match status" value="1"/>
</dbReference>
<evidence type="ECO:0000256" key="2">
    <source>
        <dbReference type="ARBA" id="ARBA00005810"/>
    </source>
</evidence>
<keyword evidence="8" id="KW-0067">ATP-binding</keyword>
<dbReference type="GO" id="GO:0003848">
    <property type="term" value="F:2-amino-4-hydroxy-6-hydroxymethyldihydropteridine diphosphokinase activity"/>
    <property type="evidence" value="ECO:0007669"/>
    <property type="project" value="UniProtKB-EC"/>
</dbReference>
<dbReference type="InterPro" id="IPR035907">
    <property type="entry name" value="Hppk_sf"/>
</dbReference>
<evidence type="ECO:0000256" key="11">
    <source>
        <dbReference type="ARBA" id="ARBA00029766"/>
    </source>
</evidence>
<dbReference type="AlphaFoldDB" id="A0A5C5UC46"/>
<dbReference type="UniPathway" id="UPA00077">
    <property type="reaction ID" value="UER00155"/>
</dbReference>
<comment type="function">
    <text evidence="10">Catalyzes the transfer of pyrophosphate from adenosine triphosphate (ATP) to 6-hydroxymethyl-7,8-dihydropterin, an enzymatic step in folate biosynthesis pathway.</text>
</comment>